<dbReference type="STRING" id="139420.A0A371DG26"/>
<dbReference type="SUPFAM" id="SSF56112">
    <property type="entry name" value="Protein kinase-like (PK-like)"/>
    <property type="match status" value="1"/>
</dbReference>
<dbReference type="PANTHER" id="PTHR21310">
    <property type="entry name" value="AMINOGLYCOSIDE PHOSPHOTRANSFERASE-RELATED-RELATED"/>
    <property type="match status" value="1"/>
</dbReference>
<dbReference type="PANTHER" id="PTHR21310:SF37">
    <property type="entry name" value="AMINOGLYCOSIDE PHOSPHOTRANSFERASE DOMAIN-CONTAINING PROTEIN"/>
    <property type="match status" value="1"/>
</dbReference>
<proteinExistence type="predicted"/>
<organism evidence="1 2">
    <name type="scientific">Lentinus brumalis</name>
    <dbReference type="NCBI Taxonomy" id="2498619"/>
    <lineage>
        <taxon>Eukaryota</taxon>
        <taxon>Fungi</taxon>
        <taxon>Dikarya</taxon>
        <taxon>Basidiomycota</taxon>
        <taxon>Agaricomycotina</taxon>
        <taxon>Agaricomycetes</taxon>
        <taxon>Polyporales</taxon>
        <taxon>Polyporaceae</taxon>
        <taxon>Lentinus</taxon>
    </lineage>
</organism>
<protein>
    <recommendedName>
        <fullName evidence="3">Aminoglycoside phosphotransferase domain-containing protein</fullName>
    </recommendedName>
</protein>
<name>A0A371DG26_9APHY</name>
<reference evidence="1 2" key="1">
    <citation type="journal article" date="2018" name="Biotechnol. Biofuels">
        <title>Integrative visual omics of the white-rot fungus Polyporus brumalis exposes the biotechnological potential of its oxidative enzymes for delignifying raw plant biomass.</title>
        <authorList>
            <person name="Miyauchi S."/>
            <person name="Rancon A."/>
            <person name="Drula E."/>
            <person name="Hage H."/>
            <person name="Chaduli D."/>
            <person name="Favel A."/>
            <person name="Grisel S."/>
            <person name="Henrissat B."/>
            <person name="Herpoel-Gimbert I."/>
            <person name="Ruiz-Duenas F.J."/>
            <person name="Chevret D."/>
            <person name="Hainaut M."/>
            <person name="Lin J."/>
            <person name="Wang M."/>
            <person name="Pangilinan J."/>
            <person name="Lipzen A."/>
            <person name="Lesage-Meessen L."/>
            <person name="Navarro D."/>
            <person name="Riley R."/>
            <person name="Grigoriev I.V."/>
            <person name="Zhou S."/>
            <person name="Raouche S."/>
            <person name="Rosso M.N."/>
        </authorList>
    </citation>
    <scope>NUCLEOTIDE SEQUENCE [LARGE SCALE GENOMIC DNA]</scope>
    <source>
        <strain evidence="1 2">BRFM 1820</strain>
    </source>
</reference>
<dbReference type="InterPro" id="IPR051678">
    <property type="entry name" value="AGP_Transferase"/>
</dbReference>
<dbReference type="InterPro" id="IPR011009">
    <property type="entry name" value="Kinase-like_dom_sf"/>
</dbReference>
<dbReference type="AlphaFoldDB" id="A0A371DG26"/>
<sequence length="257" mass="28668">MADLRVLSKLLKQQACFSFFLPNSRINGRLVSSRCKSASQARRSGLSASLTSGHLPAAADISQRNCTLPGMSTHSDSNVSTDCSEDFEDILIRELDSDLVCSLALTIRCRAPVVPNSPDFTCSIPSSPKRGSYNVVYEVEFSDGISWAVRTPCLPWNVKRERTMQHDMVGLQYVSDHTTLPVPRIHAYDCTTNNAIGHPYMVADYVHGTRLVDVWSKPSWWSGERSKQRLLTAIAGYMVELSKHEFDQIGCLERIQP</sequence>
<accession>A0A371DG26</accession>
<keyword evidence="2" id="KW-1185">Reference proteome</keyword>
<evidence type="ECO:0008006" key="3">
    <source>
        <dbReference type="Google" id="ProtNLM"/>
    </source>
</evidence>
<evidence type="ECO:0000313" key="1">
    <source>
        <dbReference type="EMBL" id="RDX51458.1"/>
    </source>
</evidence>
<dbReference type="OrthoDB" id="2744899at2759"/>
<evidence type="ECO:0000313" key="2">
    <source>
        <dbReference type="Proteomes" id="UP000256964"/>
    </source>
</evidence>
<dbReference type="EMBL" id="KZ857394">
    <property type="protein sequence ID" value="RDX51458.1"/>
    <property type="molecule type" value="Genomic_DNA"/>
</dbReference>
<dbReference type="Proteomes" id="UP000256964">
    <property type="component" value="Unassembled WGS sequence"/>
</dbReference>
<gene>
    <name evidence="1" type="ORF">OH76DRAFT_1470902</name>
</gene>